<proteinExistence type="predicted"/>
<dbReference type="Gene3D" id="2.60.40.380">
    <property type="entry name" value="Purple acid phosphatase-like, N-terminal"/>
    <property type="match status" value="1"/>
</dbReference>
<dbReference type="InterPro" id="IPR038607">
    <property type="entry name" value="PhoD-like_sf"/>
</dbReference>
<feature type="domain" description="PhoD-like phosphatase metallophosphatase" evidence="2">
    <location>
        <begin position="151"/>
        <end position="482"/>
    </location>
</feature>
<dbReference type="CDD" id="cd07389">
    <property type="entry name" value="MPP_PhoD"/>
    <property type="match status" value="1"/>
</dbReference>
<evidence type="ECO:0000313" key="4">
    <source>
        <dbReference type="EMBL" id="MCT2582988.1"/>
    </source>
</evidence>
<dbReference type="Proteomes" id="UP001156441">
    <property type="component" value="Unassembled WGS sequence"/>
</dbReference>
<dbReference type="InterPro" id="IPR018946">
    <property type="entry name" value="PhoD-like_MPP"/>
</dbReference>
<evidence type="ECO:0000259" key="3">
    <source>
        <dbReference type="Pfam" id="PF16655"/>
    </source>
</evidence>
<dbReference type="RefSeq" id="WP_260190324.1">
    <property type="nucleotide sequence ID" value="NZ_JAFFZE010000006.1"/>
</dbReference>
<protein>
    <submittedName>
        <fullName evidence="4">Alkaline phosphatase D family protein</fullName>
    </submittedName>
</protein>
<dbReference type="Pfam" id="PF09423">
    <property type="entry name" value="PhoD"/>
    <property type="match status" value="1"/>
</dbReference>
<gene>
    <name evidence="4" type="ORF">JT362_07645</name>
</gene>
<feature type="domain" description="Phospholipase D N-terminal" evidence="3">
    <location>
        <begin position="41"/>
        <end position="139"/>
    </location>
</feature>
<dbReference type="PROSITE" id="PS51318">
    <property type="entry name" value="TAT"/>
    <property type="match status" value="1"/>
</dbReference>
<dbReference type="InterPro" id="IPR006311">
    <property type="entry name" value="TAT_signal"/>
</dbReference>
<dbReference type="PANTHER" id="PTHR43606">
    <property type="entry name" value="PHOSPHATASE, PUTATIVE (AFU_ORTHOLOGUE AFUA_6G08710)-RELATED"/>
    <property type="match status" value="1"/>
</dbReference>
<feature type="chain" id="PRO_5047529760" evidence="1">
    <location>
        <begin position="30"/>
        <end position="513"/>
    </location>
</feature>
<dbReference type="Pfam" id="PF16655">
    <property type="entry name" value="PhoD_N"/>
    <property type="match status" value="1"/>
</dbReference>
<dbReference type="InterPro" id="IPR032093">
    <property type="entry name" value="PhoD_N"/>
</dbReference>
<dbReference type="InterPro" id="IPR029052">
    <property type="entry name" value="Metallo-depent_PP-like"/>
</dbReference>
<organism evidence="4 5">
    <name type="scientific">Actinophytocola gossypii</name>
    <dbReference type="NCBI Taxonomy" id="2812003"/>
    <lineage>
        <taxon>Bacteria</taxon>
        <taxon>Bacillati</taxon>
        <taxon>Actinomycetota</taxon>
        <taxon>Actinomycetes</taxon>
        <taxon>Pseudonocardiales</taxon>
        <taxon>Pseudonocardiaceae</taxon>
    </lineage>
</organism>
<evidence type="ECO:0000313" key="5">
    <source>
        <dbReference type="Proteomes" id="UP001156441"/>
    </source>
</evidence>
<accession>A0ABT2J540</accession>
<dbReference type="InterPro" id="IPR052900">
    <property type="entry name" value="Phospholipid_Metab_Enz"/>
</dbReference>
<name>A0ABT2J540_9PSEU</name>
<keyword evidence="5" id="KW-1185">Reference proteome</keyword>
<comment type="caution">
    <text evidence="4">The sequence shown here is derived from an EMBL/GenBank/DDBJ whole genome shotgun (WGS) entry which is preliminary data.</text>
</comment>
<evidence type="ECO:0000259" key="2">
    <source>
        <dbReference type="Pfam" id="PF09423"/>
    </source>
</evidence>
<dbReference type="Gene3D" id="3.60.21.70">
    <property type="entry name" value="PhoD-like phosphatase"/>
    <property type="match status" value="1"/>
</dbReference>
<dbReference type="PANTHER" id="PTHR43606:SF2">
    <property type="entry name" value="ALKALINE PHOSPHATASE FAMILY PROTEIN (AFU_ORTHOLOGUE AFUA_5G03860)"/>
    <property type="match status" value="1"/>
</dbReference>
<sequence>MGFDRRRFLAGAGGLAGLAVLAQSTPGVAATPPLPGHPFTLGIASGEPEPGGVVLWTRLAPDPLAEDGLGGMPDVRYPVRWEVSENDSMTRIVRRGTVWALPELAHSVHVEVRGLRPGRDYWYRFAVRGELSEVGHTRTAAARHESTPFTLAFASCQAWDAGFFTAYRHLAEQDLDVVVHLGDWIYENQLGATGGVRGVPLTWPQRLEPMSLDQYRIRHALVATDPDLRAARRVLPFVATVDDHEVKNNWSAETEPTAPTPENFLRRKAWGLRAFYEHMPLRAAALPRGTDNRLYRRLRFGRHGMLHLLDERQYRDAQDIAARQDPSRTMLGAEQEEWLLDGLGRSHATWNVIGNQVLMAQLDRLTDPGLQQLNPDTWDGYAASRDRLLTGIVDRRVRNPIVITGDAHVNCAAELKADFSRPDSPTVAPEFLGTSITSGGNGTDLGSGGREWLAANPHLKFVNSQRGYVRCRADADEWRADYLVLDKVTEPGGVMSTRTSFVVESGRPDLQEA</sequence>
<reference evidence="4 5" key="1">
    <citation type="submission" date="2021-02" db="EMBL/GenBank/DDBJ databases">
        <title>Actinophytocola xerophila sp. nov., isolated from soil of cotton cropping field.</title>
        <authorList>
            <person name="Huang R."/>
            <person name="Chen X."/>
            <person name="Ge X."/>
            <person name="Liu W."/>
        </authorList>
    </citation>
    <scope>NUCLEOTIDE SEQUENCE [LARGE SCALE GENOMIC DNA]</scope>
    <source>
        <strain evidence="4 5">S1-96</strain>
    </source>
</reference>
<keyword evidence="1" id="KW-0732">Signal</keyword>
<dbReference type="EMBL" id="JAFFZE010000006">
    <property type="protein sequence ID" value="MCT2582988.1"/>
    <property type="molecule type" value="Genomic_DNA"/>
</dbReference>
<dbReference type="SUPFAM" id="SSF56300">
    <property type="entry name" value="Metallo-dependent phosphatases"/>
    <property type="match status" value="1"/>
</dbReference>
<feature type="signal peptide" evidence="1">
    <location>
        <begin position="1"/>
        <end position="29"/>
    </location>
</feature>
<evidence type="ECO:0000256" key="1">
    <source>
        <dbReference type="SAM" id="SignalP"/>
    </source>
</evidence>